<dbReference type="EC" id="2.4.1.7" evidence="4"/>
<dbReference type="NCBIfam" id="TIGR03852">
    <property type="entry name" value="sucrose_gtfA"/>
    <property type="match status" value="1"/>
</dbReference>
<accession>A0ABW4CW91</accession>
<dbReference type="InterPro" id="IPR022527">
    <property type="entry name" value="Sucrose_phospho"/>
</dbReference>
<sequence length="479" mass="54921">MKFSNKVMLITYPDSLGSNLESLNRVIQSYLKGAIGGIHILPFFPSTGDRGFSPTRYDQVDPQFGTWNNIEQLSQSYYLMFDLMVNHLSRMSIEFQDYLRQGETSPYADMFINWDKFWPRGRPSQKDIDLIYKRKDRSPKKTFERADGSNLTVWNTFGEEQIDLNVSSAATQRFLSEAINSFSNHGCTIVRLDAFAYAIKKLDANDFFVEPEIWDLLKWLSDQAAKNQMMILPEIHERSEFPRKVADKGYFTYDFALPMLVLYFLYSQDSGPLIKWLLSSPMQQFTTLDTHDGLGVVDVQGLLSDDQISFTTDQLYSRGSNEKRIYSGPEYKNLDIYQINTTYYSAVGEKDNWYLLARAIQIFAPGIPQIYYVGLLAGKNDLNLLSQTTEGRNINRHYYDEDEVAQDVQRPVVAKLLHLLRLRNTSPAFSLDGHFTVTQGSNSFDLIRSDASATHTAKLHVEPATYQFQITIDGSVFTL</sequence>
<dbReference type="SUPFAM" id="SSF51445">
    <property type="entry name" value="(Trans)glycosidases"/>
    <property type="match status" value="1"/>
</dbReference>
<dbReference type="InterPro" id="IPR016377">
    <property type="entry name" value="Sucrose_GGa_phosphorylase-rel"/>
</dbReference>
<evidence type="ECO:0000259" key="5">
    <source>
        <dbReference type="SMART" id="SM00642"/>
    </source>
</evidence>
<dbReference type="EMBL" id="JBHTOK010000073">
    <property type="protein sequence ID" value="MFD1441682.1"/>
    <property type="molecule type" value="Genomic_DNA"/>
</dbReference>
<dbReference type="PANTHER" id="PTHR38784">
    <property type="entry name" value="SUCROSE PHOSPHORYLASE"/>
    <property type="match status" value="1"/>
</dbReference>
<dbReference type="InterPro" id="IPR045857">
    <property type="entry name" value="O16G_dom_2"/>
</dbReference>
<evidence type="ECO:0000256" key="3">
    <source>
        <dbReference type="ARBA" id="ARBA00022679"/>
    </source>
</evidence>
<name>A0ABW4CW91_9LACO</name>
<comment type="similarity">
    <text evidence="1 4">Belongs to the glycosyl hydrolase 13 family. Sucrose phosphorylase subfamily.</text>
</comment>
<dbReference type="SMART" id="SM00642">
    <property type="entry name" value="Aamy"/>
    <property type="match status" value="1"/>
</dbReference>
<dbReference type="PANTHER" id="PTHR38784:SF1">
    <property type="entry name" value="SUCROSE PHOSPHORYLASE"/>
    <property type="match status" value="1"/>
</dbReference>
<keyword evidence="7" id="KW-1185">Reference proteome</keyword>
<gene>
    <name evidence="6" type="primary">gtfA</name>
    <name evidence="6" type="ORF">ACFQ5K_09880</name>
</gene>
<organism evidence="6 7">
    <name type="scientific">Lacticaseibacillus hegangensis</name>
    <dbReference type="NCBI Taxonomy" id="2486010"/>
    <lineage>
        <taxon>Bacteria</taxon>
        <taxon>Bacillati</taxon>
        <taxon>Bacillota</taxon>
        <taxon>Bacilli</taxon>
        <taxon>Lactobacillales</taxon>
        <taxon>Lactobacillaceae</taxon>
        <taxon>Lacticaseibacillus</taxon>
    </lineage>
</organism>
<dbReference type="InterPro" id="IPR006047">
    <property type="entry name" value="GH13_cat_dom"/>
</dbReference>
<reference evidence="7" key="1">
    <citation type="journal article" date="2019" name="Int. J. Syst. Evol. Microbiol.">
        <title>The Global Catalogue of Microorganisms (GCM) 10K type strain sequencing project: providing services to taxonomists for standard genome sequencing and annotation.</title>
        <authorList>
            <consortium name="The Broad Institute Genomics Platform"/>
            <consortium name="The Broad Institute Genome Sequencing Center for Infectious Disease"/>
            <person name="Wu L."/>
            <person name="Ma J."/>
        </authorList>
    </citation>
    <scope>NUCLEOTIDE SEQUENCE [LARGE SCALE GENOMIC DNA]</scope>
    <source>
        <strain evidence="7">CCM 8912</strain>
    </source>
</reference>
<keyword evidence="2 4" id="KW-0328">Glycosyltransferase</keyword>
<dbReference type="Proteomes" id="UP001597212">
    <property type="component" value="Unassembled WGS sequence"/>
</dbReference>
<dbReference type="PIRSF" id="PIRSF003059">
    <property type="entry name" value="Sucrose_phosphorylase"/>
    <property type="match status" value="1"/>
</dbReference>
<dbReference type="Gene3D" id="3.20.20.80">
    <property type="entry name" value="Glycosidases"/>
    <property type="match status" value="1"/>
</dbReference>
<evidence type="ECO:0000313" key="7">
    <source>
        <dbReference type="Proteomes" id="UP001597212"/>
    </source>
</evidence>
<dbReference type="Pfam" id="PF00128">
    <property type="entry name" value="Alpha-amylase"/>
    <property type="match status" value="1"/>
</dbReference>
<keyword evidence="3 4" id="KW-0808">Transferase</keyword>
<dbReference type="Gene3D" id="3.90.400.10">
    <property type="entry name" value="Oligo-1,6-glucosidase, Domain 2"/>
    <property type="match status" value="1"/>
</dbReference>
<proteinExistence type="inferred from homology"/>
<evidence type="ECO:0000256" key="1">
    <source>
        <dbReference type="ARBA" id="ARBA00008452"/>
    </source>
</evidence>
<feature type="domain" description="Glycosyl hydrolase family 13 catalytic" evidence="5">
    <location>
        <begin position="6"/>
        <end position="423"/>
    </location>
</feature>
<comment type="caution">
    <text evidence="6">The sequence shown here is derived from an EMBL/GenBank/DDBJ whole genome shotgun (WGS) entry which is preliminary data.</text>
</comment>
<comment type="catalytic activity">
    <reaction evidence="4">
        <text>sucrose + phosphate = D-fructose + alpha-D-glucose 1-phosphate</text>
        <dbReference type="Rhea" id="RHEA:24048"/>
        <dbReference type="ChEBI" id="CHEBI:17992"/>
        <dbReference type="ChEBI" id="CHEBI:37721"/>
        <dbReference type="ChEBI" id="CHEBI:43474"/>
        <dbReference type="ChEBI" id="CHEBI:58601"/>
        <dbReference type="EC" id="2.4.1.7"/>
    </reaction>
</comment>
<dbReference type="GO" id="GO:0009018">
    <property type="term" value="F:sucrose phosphorylase activity"/>
    <property type="evidence" value="ECO:0007669"/>
    <property type="project" value="UniProtKB-EC"/>
</dbReference>
<evidence type="ECO:0000256" key="2">
    <source>
        <dbReference type="ARBA" id="ARBA00022676"/>
    </source>
</evidence>
<evidence type="ECO:0000313" key="6">
    <source>
        <dbReference type="EMBL" id="MFD1441682.1"/>
    </source>
</evidence>
<protein>
    <recommendedName>
        <fullName evidence="4">Sucrose phosphorylase</fullName>
        <ecNumber evidence="4">2.4.1.7</ecNumber>
    </recommendedName>
    <alternativeName>
        <fullName evidence="4">Sucrose glucosyltransferase</fullName>
    </alternativeName>
</protein>
<dbReference type="InterPro" id="IPR017853">
    <property type="entry name" value="GH"/>
</dbReference>
<evidence type="ECO:0000256" key="4">
    <source>
        <dbReference type="PIRNR" id="PIRNR003059"/>
    </source>
</evidence>
<dbReference type="RefSeq" id="WP_125756193.1">
    <property type="nucleotide sequence ID" value="NZ_JBHTOK010000073.1"/>
</dbReference>